<evidence type="ECO:0000256" key="1">
    <source>
        <dbReference type="SAM" id="Phobius"/>
    </source>
</evidence>
<proteinExistence type="predicted"/>
<keyword evidence="1" id="KW-0812">Transmembrane</keyword>
<sequence>MVVDRAYGYSKTFFHLGYFLIAVLGFTLLLSSVTFYLGGSIGFWQFPVAILFAILSSHYLQRGVNTRGSSRRSYVATVGVPLLLVLLSLLVSACFYDVSYDGQAYHQEAVIQLANGWNPYWDAPLSERVNQAIWINHYAKGMETVQAAIYAASGTIEAGKATNMMLWMGSFSLVVSCIGYMGWLSLKQAVLLGALFASNPVVMNQLITFYVDGVLASLLLALLATGICFLYRLERRLLLLFAFIVILIVNVKFTAIVYVVFIVGGFLLWLAFQKKWPVFKMFLLAAVAIGILSLVVGYNPYVTNTVGYGHPFYPLMGKDPVDIMVINTPLDFEGKSELQRFFISLFSRTEIVYPWDVGIAKLKIPFTVYEGEIISTPRVDCRLGGFGPFFSGILLLAIALLAIQYPKGRNKPVFYGIMGFIAITIVSLIIMPESWWARYVPHFWFVPIAILLGSELLLPGNYRLLKGCLYVALVLNIGFSFAGFLLNAILKSKINYQLEVLASSNQPIVVEWGDSASNRIRFDDRGIPFHEQKNLLKLREEGARVEKIAGSQAMFIWPDDADRSITKSPWLRLTEHWIPLRWQHY</sequence>
<feature type="transmembrane region" description="Helical" evidence="1">
    <location>
        <begin position="164"/>
        <end position="186"/>
    </location>
</feature>
<dbReference type="AlphaFoldDB" id="A0A1H7IJQ7"/>
<reference evidence="3" key="1">
    <citation type="submission" date="2016-10" db="EMBL/GenBank/DDBJ databases">
        <authorList>
            <person name="Varghese N."/>
            <person name="Submissions S."/>
        </authorList>
    </citation>
    <scope>NUCLEOTIDE SEQUENCE [LARGE SCALE GENOMIC DNA]</scope>
    <source>
        <strain evidence="3">Jip14</strain>
    </source>
</reference>
<evidence type="ECO:0000313" key="3">
    <source>
        <dbReference type="Proteomes" id="UP000198916"/>
    </source>
</evidence>
<feature type="transmembrane region" description="Helical" evidence="1">
    <location>
        <begin position="73"/>
        <end position="98"/>
    </location>
</feature>
<gene>
    <name evidence="2" type="ORF">SAMN05421740_102243</name>
</gene>
<accession>A0A1H7IJQ7</accession>
<dbReference type="OrthoDB" id="787156at2"/>
<keyword evidence="3" id="KW-1185">Reference proteome</keyword>
<name>A0A1H7IJQ7_9SPHI</name>
<evidence type="ECO:0000313" key="2">
    <source>
        <dbReference type="EMBL" id="SEK61957.1"/>
    </source>
</evidence>
<feature type="transmembrane region" description="Helical" evidence="1">
    <location>
        <begin position="12"/>
        <end position="37"/>
    </location>
</feature>
<dbReference type="STRING" id="332977.SAMN05421740_102243"/>
<protein>
    <recommendedName>
        <fullName evidence="4">Glycosyltransferase RgtA/B/C/D-like domain-containing protein</fullName>
    </recommendedName>
</protein>
<evidence type="ECO:0008006" key="4">
    <source>
        <dbReference type="Google" id="ProtNLM"/>
    </source>
</evidence>
<feature type="transmembrane region" description="Helical" evidence="1">
    <location>
        <begin position="238"/>
        <end position="270"/>
    </location>
</feature>
<feature type="transmembrane region" description="Helical" evidence="1">
    <location>
        <begin position="469"/>
        <end position="490"/>
    </location>
</feature>
<feature type="transmembrane region" description="Helical" evidence="1">
    <location>
        <begin position="443"/>
        <end position="462"/>
    </location>
</feature>
<dbReference type="RefSeq" id="WP_090603333.1">
    <property type="nucleotide sequence ID" value="NZ_FNZR01000002.1"/>
</dbReference>
<dbReference type="EMBL" id="FNZR01000002">
    <property type="protein sequence ID" value="SEK61957.1"/>
    <property type="molecule type" value="Genomic_DNA"/>
</dbReference>
<organism evidence="2 3">
    <name type="scientific">Parapedobacter koreensis</name>
    <dbReference type="NCBI Taxonomy" id="332977"/>
    <lineage>
        <taxon>Bacteria</taxon>
        <taxon>Pseudomonadati</taxon>
        <taxon>Bacteroidota</taxon>
        <taxon>Sphingobacteriia</taxon>
        <taxon>Sphingobacteriales</taxon>
        <taxon>Sphingobacteriaceae</taxon>
        <taxon>Parapedobacter</taxon>
    </lineage>
</organism>
<feature type="transmembrane region" description="Helical" evidence="1">
    <location>
        <begin position="43"/>
        <end position="61"/>
    </location>
</feature>
<feature type="transmembrane region" description="Helical" evidence="1">
    <location>
        <begin position="282"/>
        <end position="301"/>
    </location>
</feature>
<feature type="transmembrane region" description="Helical" evidence="1">
    <location>
        <begin position="386"/>
        <end position="405"/>
    </location>
</feature>
<keyword evidence="1" id="KW-0472">Membrane</keyword>
<dbReference type="Proteomes" id="UP000198916">
    <property type="component" value="Unassembled WGS sequence"/>
</dbReference>
<feature type="transmembrane region" description="Helical" evidence="1">
    <location>
        <begin position="412"/>
        <end position="431"/>
    </location>
</feature>
<feature type="transmembrane region" description="Helical" evidence="1">
    <location>
        <begin position="207"/>
        <end position="232"/>
    </location>
</feature>
<keyword evidence="1" id="KW-1133">Transmembrane helix</keyword>